<reference evidence="2" key="1">
    <citation type="journal article" date="2021" name="BMC Genomics">
        <title>Chromosome-level genome assembly and manually-curated proteome of model necrotroph Parastagonospora nodorum Sn15 reveals a genome-wide trove of candidate effector homologs, and redundancy of virulence-related functions within an accessory chromosome.</title>
        <authorList>
            <person name="Bertazzoni S."/>
            <person name="Jones D.A.B."/>
            <person name="Phan H.T."/>
            <person name="Tan K.-C."/>
            <person name="Hane J.K."/>
        </authorList>
    </citation>
    <scope>NUCLEOTIDE SEQUENCE [LARGE SCALE GENOMIC DNA]</scope>
    <source>
        <strain evidence="2">SN15 / ATCC MYA-4574 / FGSC 10173)</strain>
    </source>
</reference>
<sequence>MSILQSTNILHSSNGVTILNDLWYYYSVCLRSRQPSLSALNIVLLCTTYTRYNSYPVERKKTLFTSRRYKGLVLGA</sequence>
<gene>
    <name evidence="1" type="ORF">JI435_410010</name>
</gene>
<name>A0A7U2F1N5_PHANO</name>
<dbReference type="AlphaFoldDB" id="A0A7U2F1N5"/>
<proteinExistence type="predicted"/>
<dbReference type="EMBL" id="CP069029">
    <property type="protein sequence ID" value="QRC97060.1"/>
    <property type="molecule type" value="Genomic_DNA"/>
</dbReference>
<keyword evidence="2" id="KW-1185">Reference proteome</keyword>
<organism evidence="1 2">
    <name type="scientific">Phaeosphaeria nodorum (strain SN15 / ATCC MYA-4574 / FGSC 10173)</name>
    <name type="common">Glume blotch fungus</name>
    <name type="synonym">Parastagonospora nodorum</name>
    <dbReference type="NCBI Taxonomy" id="321614"/>
    <lineage>
        <taxon>Eukaryota</taxon>
        <taxon>Fungi</taxon>
        <taxon>Dikarya</taxon>
        <taxon>Ascomycota</taxon>
        <taxon>Pezizomycotina</taxon>
        <taxon>Dothideomycetes</taxon>
        <taxon>Pleosporomycetidae</taxon>
        <taxon>Pleosporales</taxon>
        <taxon>Pleosporineae</taxon>
        <taxon>Phaeosphaeriaceae</taxon>
        <taxon>Parastagonospora</taxon>
    </lineage>
</organism>
<evidence type="ECO:0000313" key="2">
    <source>
        <dbReference type="Proteomes" id="UP000663193"/>
    </source>
</evidence>
<dbReference type="Proteomes" id="UP000663193">
    <property type="component" value="Chromosome 7"/>
</dbReference>
<evidence type="ECO:0000313" key="1">
    <source>
        <dbReference type="EMBL" id="QRC97060.1"/>
    </source>
</evidence>
<accession>A0A7U2F1N5</accession>
<dbReference type="VEuPathDB" id="FungiDB:JI435_410010"/>
<protein>
    <submittedName>
        <fullName evidence="1">Uncharacterized protein</fullName>
    </submittedName>
</protein>